<dbReference type="InterPro" id="IPR003313">
    <property type="entry name" value="AraC-bd"/>
</dbReference>
<dbReference type="SUPFAM" id="SSF51215">
    <property type="entry name" value="Regulatory protein AraC"/>
    <property type="match status" value="1"/>
</dbReference>
<keyword evidence="3" id="KW-0804">Transcription</keyword>
<keyword evidence="2" id="KW-0238">DNA-binding</keyword>
<dbReference type="EMBL" id="DXBO01000158">
    <property type="protein sequence ID" value="HIZ49235.1"/>
    <property type="molecule type" value="Genomic_DNA"/>
</dbReference>
<dbReference type="InterPro" id="IPR020449">
    <property type="entry name" value="Tscrpt_reg_AraC-type_HTH"/>
</dbReference>
<evidence type="ECO:0000313" key="6">
    <source>
        <dbReference type="Proteomes" id="UP000824031"/>
    </source>
</evidence>
<dbReference type="InterPro" id="IPR018062">
    <property type="entry name" value="HTH_AraC-typ_CS"/>
</dbReference>
<name>A0A9D2JG32_9FIRM</name>
<evidence type="ECO:0000256" key="2">
    <source>
        <dbReference type="ARBA" id="ARBA00023125"/>
    </source>
</evidence>
<dbReference type="Pfam" id="PF02311">
    <property type="entry name" value="AraC_binding"/>
    <property type="match status" value="1"/>
</dbReference>
<proteinExistence type="predicted"/>
<dbReference type="Pfam" id="PF12833">
    <property type="entry name" value="HTH_18"/>
    <property type="match status" value="1"/>
</dbReference>
<dbReference type="Gene3D" id="1.10.10.60">
    <property type="entry name" value="Homeodomain-like"/>
    <property type="match status" value="2"/>
</dbReference>
<evidence type="ECO:0000256" key="1">
    <source>
        <dbReference type="ARBA" id="ARBA00023015"/>
    </source>
</evidence>
<dbReference type="PANTHER" id="PTHR43280">
    <property type="entry name" value="ARAC-FAMILY TRANSCRIPTIONAL REGULATOR"/>
    <property type="match status" value="1"/>
</dbReference>
<evidence type="ECO:0000313" key="5">
    <source>
        <dbReference type="EMBL" id="HIZ49235.1"/>
    </source>
</evidence>
<sequence length="286" mass="33047">MNTRYDLNMEVPPREAVRLLYISKSRFGGDWHSVPHTHGCSEMFYCIGGRGQFNIEGRLHNVEPDDLIIVNPRVQHTELSYQASPLEYVVLGIEGVEFLFDQKNMGYTMLKCSDMREDLLYMIRLLLREMDRKEDGCEMICQDILEVLLVKLVRMASVSLRVTKAAPSKNKECAAAKRYLDENFRDSISLDQLAAVTHINKYYLAHAFQKEYNISPINYLLRRRIEESKILLAGTDHSLTQISELVGFSSPSYFSQSFRRLEGMSPIEYRRTAQKSQQTREEAAAR</sequence>
<dbReference type="InterPro" id="IPR009057">
    <property type="entry name" value="Homeodomain-like_sf"/>
</dbReference>
<accession>A0A9D2JG32</accession>
<dbReference type="SUPFAM" id="SSF46689">
    <property type="entry name" value="Homeodomain-like"/>
    <property type="match status" value="2"/>
</dbReference>
<dbReference type="Proteomes" id="UP000824031">
    <property type="component" value="Unassembled WGS sequence"/>
</dbReference>
<evidence type="ECO:0000256" key="3">
    <source>
        <dbReference type="ARBA" id="ARBA00023163"/>
    </source>
</evidence>
<dbReference type="AlphaFoldDB" id="A0A9D2JG32"/>
<dbReference type="PROSITE" id="PS00041">
    <property type="entry name" value="HTH_ARAC_FAMILY_1"/>
    <property type="match status" value="1"/>
</dbReference>
<dbReference type="InterPro" id="IPR014710">
    <property type="entry name" value="RmlC-like_jellyroll"/>
</dbReference>
<dbReference type="PRINTS" id="PR00032">
    <property type="entry name" value="HTHARAC"/>
</dbReference>
<dbReference type="InterPro" id="IPR037923">
    <property type="entry name" value="HTH-like"/>
</dbReference>
<dbReference type="SMART" id="SM00342">
    <property type="entry name" value="HTH_ARAC"/>
    <property type="match status" value="1"/>
</dbReference>
<dbReference type="PROSITE" id="PS01124">
    <property type="entry name" value="HTH_ARAC_FAMILY_2"/>
    <property type="match status" value="1"/>
</dbReference>
<comment type="caution">
    <text evidence="5">The sequence shown here is derived from an EMBL/GenBank/DDBJ whole genome shotgun (WGS) entry which is preliminary data.</text>
</comment>
<evidence type="ECO:0000259" key="4">
    <source>
        <dbReference type="PROSITE" id="PS01124"/>
    </source>
</evidence>
<dbReference type="Gene3D" id="2.60.120.10">
    <property type="entry name" value="Jelly Rolls"/>
    <property type="match status" value="1"/>
</dbReference>
<dbReference type="InterPro" id="IPR018060">
    <property type="entry name" value="HTH_AraC"/>
</dbReference>
<reference evidence="5" key="1">
    <citation type="journal article" date="2021" name="PeerJ">
        <title>Extensive microbial diversity within the chicken gut microbiome revealed by metagenomics and culture.</title>
        <authorList>
            <person name="Gilroy R."/>
            <person name="Ravi A."/>
            <person name="Getino M."/>
            <person name="Pursley I."/>
            <person name="Horton D.L."/>
            <person name="Alikhan N.F."/>
            <person name="Baker D."/>
            <person name="Gharbi K."/>
            <person name="Hall N."/>
            <person name="Watson M."/>
            <person name="Adriaenssens E.M."/>
            <person name="Foster-Nyarko E."/>
            <person name="Jarju S."/>
            <person name="Secka A."/>
            <person name="Antonio M."/>
            <person name="Oren A."/>
            <person name="Chaudhuri R.R."/>
            <person name="La Ragione R."/>
            <person name="Hildebrand F."/>
            <person name="Pallen M.J."/>
        </authorList>
    </citation>
    <scope>NUCLEOTIDE SEQUENCE</scope>
    <source>
        <strain evidence="5">3436</strain>
    </source>
</reference>
<protein>
    <submittedName>
        <fullName evidence="5">AraC family transcriptional regulator</fullName>
    </submittedName>
</protein>
<reference evidence="5" key="2">
    <citation type="submission" date="2021-04" db="EMBL/GenBank/DDBJ databases">
        <authorList>
            <person name="Gilroy R."/>
        </authorList>
    </citation>
    <scope>NUCLEOTIDE SEQUENCE</scope>
    <source>
        <strain evidence="5">3436</strain>
    </source>
</reference>
<dbReference type="PANTHER" id="PTHR43280:SF2">
    <property type="entry name" value="HTH-TYPE TRANSCRIPTIONAL REGULATOR EXSA"/>
    <property type="match status" value="1"/>
</dbReference>
<dbReference type="GO" id="GO:0043565">
    <property type="term" value="F:sequence-specific DNA binding"/>
    <property type="evidence" value="ECO:0007669"/>
    <property type="project" value="InterPro"/>
</dbReference>
<gene>
    <name evidence="5" type="ORF">H9810_10985</name>
</gene>
<keyword evidence="1" id="KW-0805">Transcription regulation</keyword>
<dbReference type="GO" id="GO:0003700">
    <property type="term" value="F:DNA-binding transcription factor activity"/>
    <property type="evidence" value="ECO:0007669"/>
    <property type="project" value="InterPro"/>
</dbReference>
<feature type="domain" description="HTH araC/xylS-type" evidence="4">
    <location>
        <begin position="174"/>
        <end position="272"/>
    </location>
</feature>
<organism evidence="5 6">
    <name type="scientific">Candidatus Gemmiger excrementavium</name>
    <dbReference type="NCBI Taxonomy" id="2838608"/>
    <lineage>
        <taxon>Bacteria</taxon>
        <taxon>Bacillati</taxon>
        <taxon>Bacillota</taxon>
        <taxon>Clostridia</taxon>
        <taxon>Eubacteriales</taxon>
        <taxon>Gemmiger</taxon>
    </lineage>
</organism>